<dbReference type="InterPro" id="IPR005358">
    <property type="entry name" value="Puta_zinc/iron-chelating_dom"/>
</dbReference>
<organism evidence="1 2">
    <name type="scientific">Clostridium boliviensis</name>
    <dbReference type="NCBI Taxonomy" id="318465"/>
    <lineage>
        <taxon>Bacteria</taxon>
        <taxon>Bacillati</taxon>
        <taxon>Bacillota</taxon>
        <taxon>Clostridia</taxon>
        <taxon>Eubacteriales</taxon>
        <taxon>Clostridiaceae</taxon>
        <taxon>Clostridium</taxon>
    </lineage>
</organism>
<comment type="caution">
    <text evidence="1">The sequence shown here is derived from an EMBL/GenBank/DDBJ whole genome shotgun (WGS) entry which is preliminary data.</text>
</comment>
<dbReference type="RefSeq" id="WP_318063128.1">
    <property type="nucleotide sequence ID" value="NZ_JAWONS010000099.1"/>
</dbReference>
<dbReference type="PANTHER" id="PTHR35866">
    <property type="entry name" value="PUTATIVE-RELATED"/>
    <property type="match status" value="1"/>
</dbReference>
<protein>
    <submittedName>
        <fullName evidence="1">YkgJ family cysteine cluster protein</fullName>
    </submittedName>
</protein>
<gene>
    <name evidence="1" type="ORF">RZO55_04640</name>
</gene>
<dbReference type="Pfam" id="PF03692">
    <property type="entry name" value="CxxCxxCC"/>
    <property type="match status" value="1"/>
</dbReference>
<dbReference type="PANTHER" id="PTHR35866:SF2">
    <property type="entry name" value="YKGJ FAMILY CYSTEINE CLUSTER PROTEIN"/>
    <property type="match status" value="1"/>
</dbReference>
<reference evidence="1 2" key="1">
    <citation type="submission" date="2023-10" db="EMBL/GenBank/DDBJ databases">
        <title>A novel Glycoside Hydrolase 43-Like Enzyme from Clostrdium boliviensis is an Endo-xylanase, and a Candidate for Xylooligosaccharides Production from Different Xylan Substrates.</title>
        <authorList>
            <person name="Alvarez M.T."/>
            <person name="Rocabado-Villegas L.R."/>
            <person name="Salas-Veizaga D.M."/>
            <person name="Linares-Pasten J.A."/>
            <person name="Gudmundsdottir E.E."/>
            <person name="Hreggvidsson G.O."/>
            <person name="Adlercreutz P."/>
            <person name="Nordberg Karlsson E."/>
        </authorList>
    </citation>
    <scope>NUCLEOTIDE SEQUENCE [LARGE SCALE GENOMIC DNA]</scope>
    <source>
        <strain evidence="1 2">E-1</strain>
    </source>
</reference>
<accession>A0ABU4GGX6</accession>
<proteinExistence type="predicted"/>
<dbReference type="Proteomes" id="UP001276854">
    <property type="component" value="Unassembled WGS sequence"/>
</dbReference>
<name>A0ABU4GGX6_9CLOT</name>
<dbReference type="EMBL" id="JAWONS010000099">
    <property type="protein sequence ID" value="MDW2796866.1"/>
    <property type="molecule type" value="Genomic_DNA"/>
</dbReference>
<sequence>MKREIDIKEISDGKIYDLNDMVKADCKDCEGCSVCCSGMGTSIVLDPLDVYRLTVGLGCTLEALLEDKVELNVVDGIVLPNIRMAGESESCGFLDRQGRCSIHSFRPGNCRLFPLGRIYTDEGIGYFLQIYECPKKNRTKIKVRSWLDNPDGKRYDKFVADWHDFLIKAEQEIIRKNDPGFTSQVSMNVLKTFYFTPYENEKDFYDQFGKRLEAISFL</sequence>
<keyword evidence="2" id="KW-1185">Reference proteome</keyword>
<evidence type="ECO:0000313" key="1">
    <source>
        <dbReference type="EMBL" id="MDW2796866.1"/>
    </source>
</evidence>
<evidence type="ECO:0000313" key="2">
    <source>
        <dbReference type="Proteomes" id="UP001276854"/>
    </source>
</evidence>